<sequence>MLLVEEEGRGEGQKYLALNRQLSPMVADCRRQKSYYWSLLNRPLHSIVNRGSSFEEETQDTMV</sequence>
<evidence type="ECO:0000313" key="1">
    <source>
        <dbReference type="Proteomes" id="UP000887565"/>
    </source>
</evidence>
<reference evidence="2" key="1">
    <citation type="submission" date="2022-11" db="UniProtKB">
        <authorList>
            <consortium name="WormBaseParasite"/>
        </authorList>
    </citation>
    <scope>IDENTIFICATION</scope>
</reference>
<organism evidence="1 2">
    <name type="scientific">Romanomermis culicivorax</name>
    <name type="common">Nematode worm</name>
    <dbReference type="NCBI Taxonomy" id="13658"/>
    <lineage>
        <taxon>Eukaryota</taxon>
        <taxon>Metazoa</taxon>
        <taxon>Ecdysozoa</taxon>
        <taxon>Nematoda</taxon>
        <taxon>Enoplea</taxon>
        <taxon>Dorylaimia</taxon>
        <taxon>Mermithida</taxon>
        <taxon>Mermithoidea</taxon>
        <taxon>Mermithidae</taxon>
        <taxon>Romanomermis</taxon>
    </lineage>
</organism>
<dbReference type="AlphaFoldDB" id="A0A915HGI8"/>
<dbReference type="WBParaSite" id="nRc.2.0.1.t00534-RA">
    <property type="protein sequence ID" value="nRc.2.0.1.t00534-RA"/>
    <property type="gene ID" value="nRc.2.0.1.g00534"/>
</dbReference>
<evidence type="ECO:0000313" key="2">
    <source>
        <dbReference type="WBParaSite" id="nRc.2.0.1.t00534-RA"/>
    </source>
</evidence>
<accession>A0A915HGI8</accession>
<dbReference type="Proteomes" id="UP000887565">
    <property type="component" value="Unplaced"/>
</dbReference>
<name>A0A915HGI8_ROMCU</name>
<proteinExistence type="predicted"/>
<keyword evidence="1" id="KW-1185">Reference proteome</keyword>
<protein>
    <submittedName>
        <fullName evidence="2">Uncharacterized protein</fullName>
    </submittedName>
</protein>